<name>A0A0V0RD14_9BILA</name>
<dbReference type="Proteomes" id="UP000054630">
    <property type="component" value="Unassembled WGS sequence"/>
</dbReference>
<accession>A0A0V0RD14</accession>
<dbReference type="AlphaFoldDB" id="A0A0V0RD14"/>
<evidence type="ECO:0000313" key="1">
    <source>
        <dbReference type="EMBL" id="KRX12397.1"/>
    </source>
</evidence>
<proteinExistence type="predicted"/>
<reference evidence="1 2" key="1">
    <citation type="submission" date="2015-01" db="EMBL/GenBank/DDBJ databases">
        <title>Evolution of Trichinella species and genotypes.</title>
        <authorList>
            <person name="Korhonen P.K."/>
            <person name="Edoardo P."/>
            <person name="Giuseppe L.R."/>
            <person name="Gasser R.B."/>
        </authorList>
    </citation>
    <scope>NUCLEOTIDE SEQUENCE [LARGE SCALE GENOMIC DNA]</scope>
    <source>
        <strain evidence="1">ISS37</strain>
    </source>
</reference>
<evidence type="ECO:0000313" key="2">
    <source>
        <dbReference type="Proteomes" id="UP000054630"/>
    </source>
</evidence>
<protein>
    <submittedName>
        <fullName evidence="1">Uncharacterized protein</fullName>
    </submittedName>
</protein>
<dbReference type="OrthoDB" id="5935316at2759"/>
<gene>
    <name evidence="1" type="ORF">T07_1591</name>
</gene>
<keyword evidence="2" id="KW-1185">Reference proteome</keyword>
<sequence length="84" mass="9785">MHKNRFPALRYANNDRHKRCLIVKLIKQIESENADDTNQIMDSTTQKQEKAGENISIAPKPLLILRALRLSIKHITIHRKSSFH</sequence>
<comment type="caution">
    <text evidence="1">The sequence shown here is derived from an EMBL/GenBank/DDBJ whole genome shotgun (WGS) entry which is preliminary data.</text>
</comment>
<organism evidence="1 2">
    <name type="scientific">Trichinella nelsoni</name>
    <dbReference type="NCBI Taxonomy" id="6336"/>
    <lineage>
        <taxon>Eukaryota</taxon>
        <taxon>Metazoa</taxon>
        <taxon>Ecdysozoa</taxon>
        <taxon>Nematoda</taxon>
        <taxon>Enoplea</taxon>
        <taxon>Dorylaimia</taxon>
        <taxon>Trichinellida</taxon>
        <taxon>Trichinellidae</taxon>
        <taxon>Trichinella</taxon>
    </lineage>
</organism>
<dbReference type="EMBL" id="JYDL01000435">
    <property type="protein sequence ID" value="KRX12397.1"/>
    <property type="molecule type" value="Genomic_DNA"/>
</dbReference>